<comment type="similarity">
    <text evidence="7 8">Belongs to the drug/metabolite transporter (DMT) superfamily. Small multidrug resistance (SMR) (TC 2.A.7.1) family.</text>
</comment>
<keyword evidence="4 8" id="KW-0812">Transmembrane</keyword>
<evidence type="ECO:0000256" key="3">
    <source>
        <dbReference type="ARBA" id="ARBA00022475"/>
    </source>
</evidence>
<comment type="subcellular location">
    <subcellularLocation>
        <location evidence="1 8">Cell membrane</location>
        <topology evidence="1 8">Multi-pass membrane protein</topology>
    </subcellularLocation>
</comment>
<reference evidence="10 11" key="1">
    <citation type="journal article" date="2018" name="Microbiome">
        <title>Fine metagenomic profile of the Mediterranean stratified and mixed water columns revealed by assembly and recruitment.</title>
        <authorList>
            <person name="Haro-Moreno J.M."/>
            <person name="Lopez-Perez M."/>
            <person name="De La Torre J.R."/>
            <person name="Picazo A."/>
            <person name="Camacho A."/>
            <person name="Rodriguez-Valera F."/>
        </authorList>
    </citation>
    <scope>NUCLEOTIDE SEQUENCE [LARGE SCALE GENOMIC DNA]</scope>
    <source>
        <strain evidence="10">MED-G50</strain>
    </source>
</reference>
<evidence type="ECO:0000313" key="10">
    <source>
        <dbReference type="EMBL" id="RCL85034.1"/>
    </source>
</evidence>
<dbReference type="InterPro" id="IPR045324">
    <property type="entry name" value="Small_multidrug_res"/>
</dbReference>
<dbReference type="Gene3D" id="1.10.3730.20">
    <property type="match status" value="1"/>
</dbReference>
<evidence type="ECO:0000256" key="8">
    <source>
        <dbReference type="RuleBase" id="RU003942"/>
    </source>
</evidence>
<evidence type="ECO:0000256" key="1">
    <source>
        <dbReference type="ARBA" id="ARBA00004651"/>
    </source>
</evidence>
<evidence type="ECO:0000256" key="2">
    <source>
        <dbReference type="ARBA" id="ARBA00022448"/>
    </source>
</evidence>
<feature type="transmembrane region" description="Helical" evidence="9">
    <location>
        <begin position="33"/>
        <end position="51"/>
    </location>
</feature>
<keyword evidence="5 9" id="KW-1133">Transmembrane helix</keyword>
<keyword evidence="2" id="KW-0813">Transport</keyword>
<dbReference type="EMBL" id="QOQK01000005">
    <property type="protein sequence ID" value="RCL85034.1"/>
    <property type="molecule type" value="Genomic_DNA"/>
</dbReference>
<protein>
    <submittedName>
        <fullName evidence="10">QacE family quaternary ammonium compound efflux SMR transporter</fullName>
    </submittedName>
</protein>
<gene>
    <name evidence="10" type="ORF">DBW64_01965</name>
</gene>
<sequence>MNLYLLLFIAISFEVLGTMLLPATQNFTKLMPSSITLVSYAISFYLLAYLSQKLPLSIVYASWAGLGVFSVTVLSYFFHKQSLNWQVIFGLSLIVLGVIIVNIFKTPTTFFDA</sequence>
<organism evidence="10 11">
    <name type="scientific">PS1 clade bacterium</name>
    <dbReference type="NCBI Taxonomy" id="2175152"/>
    <lineage>
        <taxon>Bacteria</taxon>
        <taxon>Pseudomonadati</taxon>
        <taxon>Pseudomonadota</taxon>
        <taxon>Alphaproteobacteria</taxon>
        <taxon>PS1 clade</taxon>
    </lineage>
</organism>
<proteinExistence type="inferred from homology"/>
<evidence type="ECO:0000313" key="11">
    <source>
        <dbReference type="Proteomes" id="UP000252289"/>
    </source>
</evidence>
<evidence type="ECO:0000256" key="5">
    <source>
        <dbReference type="ARBA" id="ARBA00022989"/>
    </source>
</evidence>
<feature type="transmembrane region" description="Helical" evidence="9">
    <location>
        <begin position="85"/>
        <end position="104"/>
    </location>
</feature>
<dbReference type="GO" id="GO:0005886">
    <property type="term" value="C:plasma membrane"/>
    <property type="evidence" value="ECO:0007669"/>
    <property type="project" value="UniProtKB-SubCell"/>
</dbReference>
<evidence type="ECO:0000256" key="6">
    <source>
        <dbReference type="ARBA" id="ARBA00023136"/>
    </source>
</evidence>
<feature type="transmembrane region" description="Helical" evidence="9">
    <location>
        <begin position="58"/>
        <end position="79"/>
    </location>
</feature>
<name>A0A368EKA4_9PROT</name>
<dbReference type="Pfam" id="PF00893">
    <property type="entry name" value="Multi_Drug_Res"/>
    <property type="match status" value="1"/>
</dbReference>
<dbReference type="InterPro" id="IPR037185">
    <property type="entry name" value="EmrE-like"/>
</dbReference>
<dbReference type="GO" id="GO:0022857">
    <property type="term" value="F:transmembrane transporter activity"/>
    <property type="evidence" value="ECO:0007669"/>
    <property type="project" value="InterPro"/>
</dbReference>
<dbReference type="InterPro" id="IPR000390">
    <property type="entry name" value="Small_drug/metabolite_transptr"/>
</dbReference>
<evidence type="ECO:0000256" key="9">
    <source>
        <dbReference type="SAM" id="Phobius"/>
    </source>
</evidence>
<dbReference type="PANTHER" id="PTHR30561:SF1">
    <property type="entry name" value="MULTIDRUG TRANSPORTER EMRE"/>
    <property type="match status" value="1"/>
</dbReference>
<evidence type="ECO:0000256" key="4">
    <source>
        <dbReference type="ARBA" id="ARBA00022692"/>
    </source>
</evidence>
<dbReference type="Proteomes" id="UP000252289">
    <property type="component" value="Unassembled WGS sequence"/>
</dbReference>
<accession>A0A368EKA4</accession>
<comment type="caution">
    <text evidence="10">The sequence shown here is derived from an EMBL/GenBank/DDBJ whole genome shotgun (WGS) entry which is preliminary data.</text>
</comment>
<evidence type="ECO:0000256" key="7">
    <source>
        <dbReference type="ARBA" id="ARBA00038032"/>
    </source>
</evidence>
<dbReference type="PANTHER" id="PTHR30561">
    <property type="entry name" value="SMR FAMILY PROTON-DEPENDENT DRUG EFFLUX TRANSPORTER SUGE"/>
    <property type="match status" value="1"/>
</dbReference>
<dbReference type="SUPFAM" id="SSF103481">
    <property type="entry name" value="Multidrug resistance efflux transporter EmrE"/>
    <property type="match status" value="1"/>
</dbReference>
<keyword evidence="3" id="KW-1003">Cell membrane</keyword>
<dbReference type="AlphaFoldDB" id="A0A368EKA4"/>
<keyword evidence="6 9" id="KW-0472">Membrane</keyword>